<dbReference type="GO" id="GO:0032259">
    <property type="term" value="P:methylation"/>
    <property type="evidence" value="ECO:0007669"/>
    <property type="project" value="UniProtKB-KW"/>
</dbReference>
<dbReference type="EMBL" id="JNVC02000004">
    <property type="protein sequence ID" value="KEZ52895.1"/>
    <property type="molecule type" value="Genomic_DNA"/>
</dbReference>
<dbReference type="InterPro" id="IPR001737">
    <property type="entry name" value="KsgA/Erm"/>
</dbReference>
<comment type="caution">
    <text evidence="5">The sequence shown here is derived from an EMBL/GenBank/DDBJ whole genome shotgun (WGS) entry which is preliminary data.</text>
</comment>
<dbReference type="STRING" id="246786.GS18_0208660"/>
<sequence length="199" mass="22456">MNSLAFFLEYINKPRSTGALLPSSPKLAECMTEAIDFQTADFIIEYGPGTGVFTEKLIKKRRIGTRILLIEQNEVFSRLLKDRFFDVKDLVIVNGSAENTSYYMKKYGFKRADYILSGLPFASIPSDTADLILSETASILGAEGKFITFQYTLLKKGLFKKYFSALHISKVYMNLPPAYVLACTNGERNESFAFKCISR</sequence>
<protein>
    <submittedName>
        <fullName evidence="5">SAM-dependent methyltransferase</fullName>
    </submittedName>
</protein>
<reference evidence="5 6" key="1">
    <citation type="journal article" date="2005" name="Int. J. Syst. Evol. Microbiol.">
        <title>Bacillus cibi sp. nov., isolated from jeotgal, a traditional Korean fermented seafood.</title>
        <authorList>
            <person name="Yoon J.H."/>
            <person name="Lee C.H."/>
            <person name="Oh T.K."/>
        </authorList>
    </citation>
    <scope>NUCLEOTIDE SEQUENCE [LARGE SCALE GENOMIC DNA]</scope>
    <source>
        <strain evidence="5 6">DSM 16189</strain>
    </source>
</reference>
<name>A0A084GZY3_METID</name>
<dbReference type="Gene3D" id="3.40.50.150">
    <property type="entry name" value="Vaccinia Virus protein VP39"/>
    <property type="match status" value="1"/>
</dbReference>
<organism evidence="5 6">
    <name type="scientific">Metabacillus indicus</name>
    <name type="common">Bacillus indicus</name>
    <dbReference type="NCBI Taxonomy" id="246786"/>
    <lineage>
        <taxon>Bacteria</taxon>
        <taxon>Bacillati</taxon>
        <taxon>Bacillota</taxon>
        <taxon>Bacilli</taxon>
        <taxon>Bacillales</taxon>
        <taxon>Bacillaceae</taxon>
        <taxon>Metabacillus</taxon>
    </lineage>
</organism>
<accession>A0A084GZY3</accession>
<dbReference type="Pfam" id="PF00398">
    <property type="entry name" value="RrnaAD"/>
    <property type="match status" value="1"/>
</dbReference>
<evidence type="ECO:0000313" key="5">
    <source>
        <dbReference type="EMBL" id="KEZ52895.1"/>
    </source>
</evidence>
<keyword evidence="6" id="KW-1185">Reference proteome</keyword>
<dbReference type="SUPFAM" id="SSF53335">
    <property type="entry name" value="S-adenosyl-L-methionine-dependent methyltransferases"/>
    <property type="match status" value="1"/>
</dbReference>
<dbReference type="GO" id="GO:0008168">
    <property type="term" value="F:methyltransferase activity"/>
    <property type="evidence" value="ECO:0007669"/>
    <property type="project" value="UniProtKB-KW"/>
</dbReference>
<keyword evidence="3" id="KW-0949">S-adenosyl-L-methionine</keyword>
<proteinExistence type="predicted"/>
<evidence type="ECO:0000256" key="1">
    <source>
        <dbReference type="ARBA" id="ARBA00022603"/>
    </source>
</evidence>
<evidence type="ECO:0000256" key="2">
    <source>
        <dbReference type="ARBA" id="ARBA00022679"/>
    </source>
</evidence>
<dbReference type="AlphaFoldDB" id="A0A084GZY3"/>
<evidence type="ECO:0000313" key="6">
    <source>
        <dbReference type="Proteomes" id="UP000028549"/>
    </source>
</evidence>
<dbReference type="GO" id="GO:0003723">
    <property type="term" value="F:RNA binding"/>
    <property type="evidence" value="ECO:0007669"/>
    <property type="project" value="UniProtKB-KW"/>
</dbReference>
<gene>
    <name evidence="5" type="ORF">GS18_0208660</name>
</gene>
<evidence type="ECO:0000256" key="4">
    <source>
        <dbReference type="ARBA" id="ARBA00022884"/>
    </source>
</evidence>
<dbReference type="Proteomes" id="UP000028549">
    <property type="component" value="Unassembled WGS sequence"/>
</dbReference>
<evidence type="ECO:0000256" key="3">
    <source>
        <dbReference type="ARBA" id="ARBA00022691"/>
    </source>
</evidence>
<dbReference type="OrthoDB" id="9805585at2"/>
<keyword evidence="2" id="KW-0808">Transferase</keyword>
<keyword evidence="1 5" id="KW-0489">Methyltransferase</keyword>
<keyword evidence="4" id="KW-0694">RNA-binding</keyword>
<dbReference type="InterPro" id="IPR029063">
    <property type="entry name" value="SAM-dependent_MTases_sf"/>
</dbReference>